<gene>
    <name evidence="2" type="ORF">DH2020_047806</name>
</gene>
<feature type="region of interest" description="Disordered" evidence="1">
    <location>
        <begin position="1"/>
        <end position="28"/>
    </location>
</feature>
<name>A0ABR0U799_REHGL</name>
<evidence type="ECO:0000256" key="1">
    <source>
        <dbReference type="SAM" id="MobiDB-lite"/>
    </source>
</evidence>
<accession>A0ABR0U799</accession>
<comment type="caution">
    <text evidence="2">The sequence shown here is derived from an EMBL/GenBank/DDBJ whole genome shotgun (WGS) entry which is preliminary data.</text>
</comment>
<keyword evidence="3" id="KW-1185">Reference proteome</keyword>
<reference evidence="2 3" key="1">
    <citation type="journal article" date="2021" name="Comput. Struct. Biotechnol. J.">
        <title>De novo genome assembly of the potent medicinal plant Rehmannia glutinosa using nanopore technology.</title>
        <authorList>
            <person name="Ma L."/>
            <person name="Dong C."/>
            <person name="Song C."/>
            <person name="Wang X."/>
            <person name="Zheng X."/>
            <person name="Niu Y."/>
            <person name="Chen S."/>
            <person name="Feng W."/>
        </authorList>
    </citation>
    <scope>NUCLEOTIDE SEQUENCE [LARGE SCALE GENOMIC DNA]</scope>
    <source>
        <strain evidence="2">DH-2019</strain>
    </source>
</reference>
<evidence type="ECO:0000313" key="2">
    <source>
        <dbReference type="EMBL" id="KAK6118389.1"/>
    </source>
</evidence>
<proteinExistence type="predicted"/>
<protein>
    <submittedName>
        <fullName evidence="2">Uncharacterized protein</fullName>
    </submittedName>
</protein>
<organism evidence="2 3">
    <name type="scientific">Rehmannia glutinosa</name>
    <name type="common">Chinese foxglove</name>
    <dbReference type="NCBI Taxonomy" id="99300"/>
    <lineage>
        <taxon>Eukaryota</taxon>
        <taxon>Viridiplantae</taxon>
        <taxon>Streptophyta</taxon>
        <taxon>Embryophyta</taxon>
        <taxon>Tracheophyta</taxon>
        <taxon>Spermatophyta</taxon>
        <taxon>Magnoliopsida</taxon>
        <taxon>eudicotyledons</taxon>
        <taxon>Gunneridae</taxon>
        <taxon>Pentapetalae</taxon>
        <taxon>asterids</taxon>
        <taxon>lamiids</taxon>
        <taxon>Lamiales</taxon>
        <taxon>Orobanchaceae</taxon>
        <taxon>Rehmannieae</taxon>
        <taxon>Rehmannia</taxon>
    </lineage>
</organism>
<sequence length="251" mass="27654">MQPVPPVHGGASAGDTDSPPSRTGFGPRKTATILRSVNRKQFITKTHNIPRSTRVQNALRLNRHQIPLRLRPRLRLAALPPLRHLRRRRPPPHHPRRHIPNNLDLLRRLRHNRLAAVYVQLHRDATIPDQFRAGLGRPVPARPVVFHPPSLLILDLLRNRERKPDLRSFVDLSLRVDLHVPRRGLPRAAAFSGDQQLLRVLAGESGSEGRAGSGGVGLRGVQLGGGARRCAGGSGAVAVWGGAEVYFGWAG</sequence>
<evidence type="ECO:0000313" key="3">
    <source>
        <dbReference type="Proteomes" id="UP001318860"/>
    </source>
</evidence>
<dbReference type="EMBL" id="JABTTQ020003341">
    <property type="protein sequence ID" value="KAK6118389.1"/>
    <property type="molecule type" value="Genomic_DNA"/>
</dbReference>
<dbReference type="Proteomes" id="UP001318860">
    <property type="component" value="Unassembled WGS sequence"/>
</dbReference>